<evidence type="ECO:0000313" key="9">
    <source>
        <dbReference type="Proteomes" id="UP000749471"/>
    </source>
</evidence>
<proteinExistence type="predicted"/>
<dbReference type="InterPro" id="IPR047135">
    <property type="entry name" value="YsiQ"/>
</dbReference>
<keyword evidence="5 7" id="KW-1133">Transmembrane helix</keyword>
<evidence type="ECO:0000256" key="5">
    <source>
        <dbReference type="ARBA" id="ARBA00022989"/>
    </source>
</evidence>
<evidence type="ECO:0000256" key="6">
    <source>
        <dbReference type="ARBA" id="ARBA00023136"/>
    </source>
</evidence>
<name>A0ABS6E355_9FIRM</name>
<keyword evidence="3" id="KW-1003">Cell membrane</keyword>
<dbReference type="NCBIfam" id="TIGR00797">
    <property type="entry name" value="matE"/>
    <property type="match status" value="1"/>
</dbReference>
<dbReference type="InterPro" id="IPR048279">
    <property type="entry name" value="MdtK-like"/>
</dbReference>
<feature type="transmembrane region" description="Helical" evidence="7">
    <location>
        <begin position="90"/>
        <end position="113"/>
    </location>
</feature>
<dbReference type="PIRSF" id="PIRSF006603">
    <property type="entry name" value="DinF"/>
    <property type="match status" value="1"/>
</dbReference>
<evidence type="ECO:0000256" key="2">
    <source>
        <dbReference type="ARBA" id="ARBA00022448"/>
    </source>
</evidence>
<keyword evidence="2" id="KW-0813">Transport</keyword>
<accession>A0ABS6E355</accession>
<evidence type="ECO:0000256" key="4">
    <source>
        <dbReference type="ARBA" id="ARBA00022692"/>
    </source>
</evidence>
<dbReference type="CDD" id="cd13134">
    <property type="entry name" value="MATE_like_8"/>
    <property type="match status" value="1"/>
</dbReference>
<keyword evidence="6 7" id="KW-0472">Membrane</keyword>
<feature type="transmembrane region" description="Helical" evidence="7">
    <location>
        <begin position="55"/>
        <end position="78"/>
    </location>
</feature>
<sequence>MKSFWKDKVFLKSMIAIALPITLQNLITSSLNMVDTLMISSLGEASIAGVGLANQIYFFYSVLVFGVASGASIFIAQLWGKEDTSNIKRILGLSTSLSSMIGLIFTILAFFTPQYLMRIFTKDVEVIKIGSDYLRIVSFSYIINAVSISYGVASRSIGDAKMPMRVSGISFLVNTFFNWLLIFGKLGFPALGVKGAAYGTLIARIVEVIFTLYAIYSDRQGVLAGNIKELTSWNKDFIFSFLKTSYPVILNEGFWSLGMVMYSIAYARIGKEAAAAVQISNTVLNVFMVIARGLANACTVMVGNKIGAGEEDEAITYGMRYLIIATTSGILLGIVLYFSSDLILKMFRNLTPELYNTSKKMLTVIALFFFVKTFNATMIVGILRGGGDTTFSMLLELGTVWLVGVPLAFIGALVLKLPVYLVQVLITADEVVKAIIGIPRIVSKKWVRNVTESI</sequence>
<reference evidence="8 9" key="1">
    <citation type="submission" date="2021-06" db="EMBL/GenBank/DDBJ databases">
        <authorList>
            <person name="Sun Q."/>
            <person name="Li D."/>
        </authorList>
    </citation>
    <scope>NUCLEOTIDE SEQUENCE [LARGE SCALE GENOMIC DNA]</scope>
    <source>
        <strain evidence="8 9">MSJ-40</strain>
    </source>
</reference>
<dbReference type="PANTHER" id="PTHR42925">
    <property type="entry name" value="MULTIDRUG AND TOXIN EFFLUX PROTEIN MATE FAMILY"/>
    <property type="match status" value="1"/>
</dbReference>
<feature type="transmembrane region" description="Helical" evidence="7">
    <location>
        <begin position="360"/>
        <end position="382"/>
    </location>
</feature>
<dbReference type="Proteomes" id="UP000749471">
    <property type="component" value="Unassembled WGS sequence"/>
</dbReference>
<evidence type="ECO:0000256" key="7">
    <source>
        <dbReference type="SAM" id="Phobius"/>
    </source>
</evidence>
<dbReference type="RefSeq" id="WP_216517360.1">
    <property type="nucleotide sequence ID" value="NZ_JAHLPM010000003.1"/>
</dbReference>
<evidence type="ECO:0000313" key="8">
    <source>
        <dbReference type="EMBL" id="MBU5437343.1"/>
    </source>
</evidence>
<evidence type="ECO:0000256" key="3">
    <source>
        <dbReference type="ARBA" id="ARBA00022475"/>
    </source>
</evidence>
<keyword evidence="9" id="KW-1185">Reference proteome</keyword>
<organism evidence="8 9">
    <name type="scientific">Tissierella simiarum</name>
    <dbReference type="NCBI Taxonomy" id="2841534"/>
    <lineage>
        <taxon>Bacteria</taxon>
        <taxon>Bacillati</taxon>
        <taxon>Bacillota</taxon>
        <taxon>Tissierellia</taxon>
        <taxon>Tissierellales</taxon>
        <taxon>Tissierellaceae</taxon>
        <taxon>Tissierella</taxon>
    </lineage>
</organism>
<dbReference type="EMBL" id="JAHLPM010000003">
    <property type="protein sequence ID" value="MBU5437343.1"/>
    <property type="molecule type" value="Genomic_DNA"/>
</dbReference>
<gene>
    <name evidence="8" type="ORF">KQI42_04940</name>
</gene>
<evidence type="ECO:0000256" key="1">
    <source>
        <dbReference type="ARBA" id="ARBA00004651"/>
    </source>
</evidence>
<feature type="transmembrane region" description="Helical" evidence="7">
    <location>
        <begin position="133"/>
        <end position="153"/>
    </location>
</feature>
<feature type="transmembrane region" description="Helical" evidence="7">
    <location>
        <begin position="165"/>
        <end position="184"/>
    </location>
</feature>
<comment type="caution">
    <text evidence="8">The sequence shown here is derived from an EMBL/GenBank/DDBJ whole genome shotgun (WGS) entry which is preliminary data.</text>
</comment>
<feature type="transmembrane region" description="Helical" evidence="7">
    <location>
        <begin position="321"/>
        <end position="340"/>
    </location>
</feature>
<dbReference type="InterPro" id="IPR002528">
    <property type="entry name" value="MATE_fam"/>
</dbReference>
<keyword evidence="4 7" id="KW-0812">Transmembrane</keyword>
<dbReference type="PANTHER" id="PTHR42925:SF2">
    <property type="entry name" value="NA+ DRIVEN MULTIDRUG EFFLUX PUMP"/>
    <property type="match status" value="1"/>
</dbReference>
<comment type="subcellular location">
    <subcellularLocation>
        <location evidence="1">Cell membrane</location>
        <topology evidence="1">Multi-pass membrane protein</topology>
    </subcellularLocation>
</comment>
<protein>
    <submittedName>
        <fullName evidence="8">MATE family efflux transporter</fullName>
    </submittedName>
</protein>
<feature type="transmembrane region" description="Helical" evidence="7">
    <location>
        <begin position="394"/>
        <end position="414"/>
    </location>
</feature>
<dbReference type="Pfam" id="PF01554">
    <property type="entry name" value="MatE"/>
    <property type="match status" value="2"/>
</dbReference>